<protein>
    <submittedName>
        <fullName evidence="1">Dimethylsulfonioproprionate lyase family protein</fullName>
    </submittedName>
</protein>
<dbReference type="Gene3D" id="2.60.120.10">
    <property type="entry name" value="Jelly Rolls"/>
    <property type="match status" value="1"/>
</dbReference>
<dbReference type="RefSeq" id="WP_249709579.1">
    <property type="nucleotide sequence ID" value="NZ_JAMFMB010000010.1"/>
</dbReference>
<dbReference type="Pfam" id="PF16867">
    <property type="entry name" value="DMSP_lyase"/>
    <property type="match status" value="1"/>
</dbReference>
<dbReference type="CDD" id="cd20282">
    <property type="entry name" value="cupin_DddQ"/>
    <property type="match status" value="1"/>
</dbReference>
<sequence>MTTLENVLAAARALHRTLPDLSAYAPWPDDLIPTGLQPHPIPATELVADFGQNGTAETHALVDAVRASAHLASWQLAYSEEEVGADFLNRYGYYELFGPSGHFHSTQLRGYIAYWGAGLNYGWHSHEAEELYLTLAGRALFRVEGDTADLSPGQTRFHGSWQSHAMDTTHQPILTLILWRGEGMAGLPQMDAA</sequence>
<comment type="caution">
    <text evidence="1">The sequence shown here is derived from an EMBL/GenBank/DDBJ whole genome shotgun (WGS) entry which is preliminary data.</text>
</comment>
<dbReference type="Proteomes" id="UP001203880">
    <property type="component" value="Unassembled WGS sequence"/>
</dbReference>
<dbReference type="SUPFAM" id="SSF51182">
    <property type="entry name" value="RmlC-like cupins"/>
    <property type="match status" value="1"/>
</dbReference>
<keyword evidence="2" id="KW-1185">Reference proteome</keyword>
<dbReference type="InterPro" id="IPR011051">
    <property type="entry name" value="RmlC_Cupin_sf"/>
</dbReference>
<keyword evidence="1" id="KW-0456">Lyase</keyword>
<accession>A0ABT0Q1Q5</accession>
<organism evidence="1 2">
    <name type="scientific">Ruegeria spongiae</name>
    <dbReference type="NCBI Taxonomy" id="2942209"/>
    <lineage>
        <taxon>Bacteria</taxon>
        <taxon>Pseudomonadati</taxon>
        <taxon>Pseudomonadota</taxon>
        <taxon>Alphaproteobacteria</taxon>
        <taxon>Rhodobacterales</taxon>
        <taxon>Roseobacteraceae</taxon>
        <taxon>Ruegeria</taxon>
    </lineage>
</organism>
<reference evidence="1" key="1">
    <citation type="submission" date="2022-05" db="EMBL/GenBank/DDBJ databases">
        <authorList>
            <person name="Park J.-S."/>
        </authorList>
    </citation>
    <scope>NUCLEOTIDE SEQUENCE</scope>
    <source>
        <strain evidence="1">2012CJ41-6</strain>
    </source>
</reference>
<dbReference type="EMBL" id="JAMFMB010000010">
    <property type="protein sequence ID" value="MCL6283770.1"/>
    <property type="molecule type" value="Genomic_DNA"/>
</dbReference>
<dbReference type="InterPro" id="IPR031723">
    <property type="entry name" value="DMSP_lyase"/>
</dbReference>
<evidence type="ECO:0000313" key="1">
    <source>
        <dbReference type="EMBL" id="MCL6283770.1"/>
    </source>
</evidence>
<evidence type="ECO:0000313" key="2">
    <source>
        <dbReference type="Proteomes" id="UP001203880"/>
    </source>
</evidence>
<dbReference type="GO" id="GO:0016829">
    <property type="term" value="F:lyase activity"/>
    <property type="evidence" value="ECO:0007669"/>
    <property type="project" value="UniProtKB-KW"/>
</dbReference>
<gene>
    <name evidence="1" type="ORF">M3P21_09545</name>
</gene>
<proteinExistence type="predicted"/>
<dbReference type="InterPro" id="IPR014710">
    <property type="entry name" value="RmlC-like_jellyroll"/>
</dbReference>
<name>A0ABT0Q1Q5_9RHOB</name>